<reference evidence="2" key="1">
    <citation type="journal article" date="2023" name="Mol. Phylogenet. Evol.">
        <title>Genome-scale phylogeny and comparative genomics of the fungal order Sordariales.</title>
        <authorList>
            <person name="Hensen N."/>
            <person name="Bonometti L."/>
            <person name="Westerberg I."/>
            <person name="Brannstrom I.O."/>
            <person name="Guillou S."/>
            <person name="Cros-Aarteil S."/>
            <person name="Calhoun S."/>
            <person name="Haridas S."/>
            <person name="Kuo A."/>
            <person name="Mondo S."/>
            <person name="Pangilinan J."/>
            <person name="Riley R."/>
            <person name="LaButti K."/>
            <person name="Andreopoulos B."/>
            <person name="Lipzen A."/>
            <person name="Chen C."/>
            <person name="Yan M."/>
            <person name="Daum C."/>
            <person name="Ng V."/>
            <person name="Clum A."/>
            <person name="Steindorff A."/>
            <person name="Ohm R.A."/>
            <person name="Martin F."/>
            <person name="Silar P."/>
            <person name="Natvig D.O."/>
            <person name="Lalanne C."/>
            <person name="Gautier V."/>
            <person name="Ament-Velasquez S.L."/>
            <person name="Kruys A."/>
            <person name="Hutchinson M.I."/>
            <person name="Powell A.J."/>
            <person name="Barry K."/>
            <person name="Miller A.N."/>
            <person name="Grigoriev I.V."/>
            <person name="Debuchy R."/>
            <person name="Gladieux P."/>
            <person name="Hiltunen Thoren M."/>
            <person name="Johannesson H."/>
        </authorList>
    </citation>
    <scope>NUCLEOTIDE SEQUENCE</scope>
    <source>
        <strain evidence="2">PSN324</strain>
    </source>
</reference>
<protein>
    <submittedName>
        <fullName evidence="2">Uncharacterized protein</fullName>
    </submittedName>
</protein>
<dbReference type="Proteomes" id="UP001321749">
    <property type="component" value="Unassembled WGS sequence"/>
</dbReference>
<feature type="compositionally biased region" description="Polar residues" evidence="1">
    <location>
        <begin position="93"/>
        <end position="111"/>
    </location>
</feature>
<feature type="compositionally biased region" description="Basic and acidic residues" evidence="1">
    <location>
        <begin position="458"/>
        <end position="470"/>
    </location>
</feature>
<feature type="compositionally biased region" description="Polar residues" evidence="1">
    <location>
        <begin position="484"/>
        <end position="508"/>
    </location>
</feature>
<feature type="compositionally biased region" description="Low complexity" evidence="1">
    <location>
        <begin position="155"/>
        <end position="177"/>
    </location>
</feature>
<proteinExistence type="predicted"/>
<evidence type="ECO:0000313" key="3">
    <source>
        <dbReference type="Proteomes" id="UP001321749"/>
    </source>
</evidence>
<sequence>MARKVGWLVQWRRDLPFVSPAPATSQSVPIFDPPYDQRAAMEHSLHRSAQYSPPEVGGSVRTLPQQVLTREQLIAQTRREFLDSAQIPRWSEQVTGQLQQNASGQRQQISLQPAPPGQKKPAARSDHLTAPQRRPPLAEKQQAHTSPQRRSPVLQPQHSSTTQSKQTLSQSQRQQVSIDPKPLGEEDQDQLPLARLRDAEEHSVPEKLPIPGKRKRENDMHEPAIGCPPPDHANNSDPFSAPGNCPLRSSLSVLSGGSPNSMDNFQLCLRCGNVFSIATPPSSVNRLTPPLPSWDPNVNRFCSPCYMRLVLCSAMTQLRRVFAEYQDISEYPLEKEVLETMDMKLAGIANEVYTKAKSPKGDRLIDSFDVQKNNPWVREVKRLGKLKGTWRFAEFNPWRMRNWREKVRQSIMSLVKAVFVTFFPHEVESFREFGYPGSIFCNGHCDICKAQKRESRRLEGVQREGDKENEGEPTVPLKFPTLVTWGQSPKSTASDEGSSGDGDTTSYRNNEETDQRYRVVGMN</sequence>
<dbReference type="EMBL" id="MU865043">
    <property type="protein sequence ID" value="KAK4459218.1"/>
    <property type="molecule type" value="Genomic_DNA"/>
</dbReference>
<evidence type="ECO:0000256" key="1">
    <source>
        <dbReference type="SAM" id="MobiDB-lite"/>
    </source>
</evidence>
<feature type="compositionally biased region" description="Basic and acidic residues" evidence="1">
    <location>
        <begin position="195"/>
        <end position="205"/>
    </location>
</feature>
<dbReference type="AlphaFoldDB" id="A0AAV9HFG3"/>
<feature type="region of interest" description="Disordered" evidence="1">
    <location>
        <begin position="93"/>
        <end position="240"/>
    </location>
</feature>
<keyword evidence="3" id="KW-1185">Reference proteome</keyword>
<organism evidence="2 3">
    <name type="scientific">Cladorrhinum samala</name>
    <dbReference type="NCBI Taxonomy" id="585594"/>
    <lineage>
        <taxon>Eukaryota</taxon>
        <taxon>Fungi</taxon>
        <taxon>Dikarya</taxon>
        <taxon>Ascomycota</taxon>
        <taxon>Pezizomycotina</taxon>
        <taxon>Sordariomycetes</taxon>
        <taxon>Sordariomycetidae</taxon>
        <taxon>Sordariales</taxon>
        <taxon>Podosporaceae</taxon>
        <taxon>Cladorrhinum</taxon>
    </lineage>
</organism>
<accession>A0AAV9HFG3</accession>
<reference evidence="2" key="2">
    <citation type="submission" date="2023-06" db="EMBL/GenBank/DDBJ databases">
        <authorList>
            <consortium name="Lawrence Berkeley National Laboratory"/>
            <person name="Mondo S.J."/>
            <person name="Hensen N."/>
            <person name="Bonometti L."/>
            <person name="Westerberg I."/>
            <person name="Brannstrom I.O."/>
            <person name="Guillou S."/>
            <person name="Cros-Aarteil S."/>
            <person name="Calhoun S."/>
            <person name="Haridas S."/>
            <person name="Kuo A."/>
            <person name="Pangilinan J."/>
            <person name="Riley R."/>
            <person name="Labutti K."/>
            <person name="Andreopoulos B."/>
            <person name="Lipzen A."/>
            <person name="Chen C."/>
            <person name="Yanf M."/>
            <person name="Daum C."/>
            <person name="Ng V."/>
            <person name="Clum A."/>
            <person name="Steindorff A."/>
            <person name="Ohm R."/>
            <person name="Martin F."/>
            <person name="Silar P."/>
            <person name="Natvig D."/>
            <person name="Lalanne C."/>
            <person name="Gautier V."/>
            <person name="Ament-Velasquez S.L."/>
            <person name="Kruys A."/>
            <person name="Hutchinson M.I."/>
            <person name="Powell A.J."/>
            <person name="Barry K."/>
            <person name="Miller A.N."/>
            <person name="Grigoriev I.V."/>
            <person name="Debuchy R."/>
            <person name="Gladieux P."/>
            <person name="Thoren M.H."/>
            <person name="Johannesson H."/>
        </authorList>
    </citation>
    <scope>NUCLEOTIDE SEQUENCE</scope>
    <source>
        <strain evidence="2">PSN324</strain>
    </source>
</reference>
<evidence type="ECO:0000313" key="2">
    <source>
        <dbReference type="EMBL" id="KAK4459218.1"/>
    </source>
</evidence>
<name>A0AAV9HFG3_9PEZI</name>
<gene>
    <name evidence="2" type="ORF">QBC42DRAFT_254631</name>
</gene>
<comment type="caution">
    <text evidence="2">The sequence shown here is derived from an EMBL/GenBank/DDBJ whole genome shotgun (WGS) entry which is preliminary data.</text>
</comment>
<feature type="region of interest" description="Disordered" evidence="1">
    <location>
        <begin position="458"/>
        <end position="523"/>
    </location>
</feature>